<dbReference type="AlphaFoldDB" id="A0A0E9Q2L5"/>
<reference evidence="1" key="1">
    <citation type="submission" date="2014-11" db="EMBL/GenBank/DDBJ databases">
        <authorList>
            <person name="Amaro Gonzalez C."/>
        </authorList>
    </citation>
    <scope>NUCLEOTIDE SEQUENCE</scope>
</reference>
<reference evidence="1" key="2">
    <citation type="journal article" date="2015" name="Fish Shellfish Immunol.">
        <title>Early steps in the European eel (Anguilla anguilla)-Vibrio vulnificus interaction in the gills: Role of the RtxA13 toxin.</title>
        <authorList>
            <person name="Callol A."/>
            <person name="Pajuelo D."/>
            <person name="Ebbesson L."/>
            <person name="Teles M."/>
            <person name="MacKenzie S."/>
            <person name="Amaro C."/>
        </authorList>
    </citation>
    <scope>NUCLEOTIDE SEQUENCE</scope>
</reference>
<evidence type="ECO:0000313" key="1">
    <source>
        <dbReference type="EMBL" id="JAH10737.1"/>
    </source>
</evidence>
<sequence length="42" mass="4793">MNSTGAPAILQGEGGEVFYLRHRGTRRLLPRCWLKERHQASV</sequence>
<proteinExistence type="predicted"/>
<protein>
    <submittedName>
        <fullName evidence="1">Uncharacterized protein</fullName>
    </submittedName>
</protein>
<name>A0A0E9Q2L5_ANGAN</name>
<dbReference type="EMBL" id="GBXM01097840">
    <property type="protein sequence ID" value="JAH10737.1"/>
    <property type="molecule type" value="Transcribed_RNA"/>
</dbReference>
<accession>A0A0E9Q2L5</accession>
<organism evidence="1">
    <name type="scientific">Anguilla anguilla</name>
    <name type="common">European freshwater eel</name>
    <name type="synonym">Muraena anguilla</name>
    <dbReference type="NCBI Taxonomy" id="7936"/>
    <lineage>
        <taxon>Eukaryota</taxon>
        <taxon>Metazoa</taxon>
        <taxon>Chordata</taxon>
        <taxon>Craniata</taxon>
        <taxon>Vertebrata</taxon>
        <taxon>Euteleostomi</taxon>
        <taxon>Actinopterygii</taxon>
        <taxon>Neopterygii</taxon>
        <taxon>Teleostei</taxon>
        <taxon>Anguilliformes</taxon>
        <taxon>Anguillidae</taxon>
        <taxon>Anguilla</taxon>
    </lineage>
</organism>